<dbReference type="InterPro" id="IPR036388">
    <property type="entry name" value="WH-like_DNA-bd_sf"/>
</dbReference>
<dbReference type="SUPFAM" id="SSF48008">
    <property type="entry name" value="GntR ligand-binding domain-like"/>
    <property type="match status" value="1"/>
</dbReference>
<dbReference type="Pfam" id="PF07729">
    <property type="entry name" value="FCD"/>
    <property type="match status" value="1"/>
</dbReference>
<gene>
    <name evidence="5" type="ORF">BJ984_001050</name>
</gene>
<evidence type="ECO:0000259" key="4">
    <source>
        <dbReference type="PROSITE" id="PS50949"/>
    </source>
</evidence>
<feature type="domain" description="HTH gntR-type" evidence="4">
    <location>
        <begin position="13"/>
        <end position="80"/>
    </location>
</feature>
<evidence type="ECO:0000256" key="1">
    <source>
        <dbReference type="ARBA" id="ARBA00023015"/>
    </source>
</evidence>
<dbReference type="PROSITE" id="PS50949">
    <property type="entry name" value="HTH_GNTR"/>
    <property type="match status" value="1"/>
</dbReference>
<comment type="caution">
    <text evidence="5">The sequence shown here is derived from an EMBL/GenBank/DDBJ whole genome shotgun (WGS) entry which is preliminary data.</text>
</comment>
<evidence type="ECO:0000256" key="3">
    <source>
        <dbReference type="ARBA" id="ARBA00023163"/>
    </source>
</evidence>
<dbReference type="AlphaFoldDB" id="A0A852SBW1"/>
<reference evidence="5 6" key="1">
    <citation type="submission" date="2020-07" db="EMBL/GenBank/DDBJ databases">
        <title>Sequencing the genomes of 1000 actinobacteria strains.</title>
        <authorList>
            <person name="Klenk H.-P."/>
        </authorList>
    </citation>
    <scope>NUCLEOTIDE SEQUENCE [LARGE SCALE GENOMIC DNA]</scope>
    <source>
        <strain evidence="5 6">DSM 26474</strain>
    </source>
</reference>
<dbReference type="PANTHER" id="PTHR43537">
    <property type="entry name" value="TRANSCRIPTIONAL REGULATOR, GNTR FAMILY"/>
    <property type="match status" value="1"/>
</dbReference>
<protein>
    <submittedName>
        <fullName evidence="5">DNA-binding GntR family transcriptional regulator</fullName>
    </submittedName>
</protein>
<dbReference type="PANTHER" id="PTHR43537:SF24">
    <property type="entry name" value="GLUCONATE OPERON TRANSCRIPTIONAL REPRESSOR"/>
    <property type="match status" value="1"/>
</dbReference>
<name>A0A852SBW1_9MICO</name>
<keyword evidence="3" id="KW-0804">Transcription</keyword>
<dbReference type="SUPFAM" id="SSF46785">
    <property type="entry name" value="Winged helix' DNA-binding domain"/>
    <property type="match status" value="1"/>
</dbReference>
<dbReference type="RefSeq" id="WP_179547144.1">
    <property type="nucleotide sequence ID" value="NZ_BSEW01000001.1"/>
</dbReference>
<dbReference type="PRINTS" id="PR00035">
    <property type="entry name" value="HTHGNTR"/>
</dbReference>
<keyword evidence="2 5" id="KW-0238">DNA-binding</keyword>
<proteinExistence type="predicted"/>
<dbReference type="Gene3D" id="1.20.120.530">
    <property type="entry name" value="GntR ligand-binding domain-like"/>
    <property type="match status" value="1"/>
</dbReference>
<dbReference type="Proteomes" id="UP000549913">
    <property type="component" value="Unassembled WGS sequence"/>
</dbReference>
<evidence type="ECO:0000313" key="5">
    <source>
        <dbReference type="EMBL" id="NYD69892.1"/>
    </source>
</evidence>
<dbReference type="SMART" id="SM00895">
    <property type="entry name" value="FCD"/>
    <property type="match status" value="1"/>
</dbReference>
<keyword evidence="1" id="KW-0805">Transcription regulation</keyword>
<dbReference type="InterPro" id="IPR011711">
    <property type="entry name" value="GntR_C"/>
</dbReference>
<dbReference type="SMART" id="SM00345">
    <property type="entry name" value="HTH_GNTR"/>
    <property type="match status" value="1"/>
</dbReference>
<accession>A0A852SBW1</accession>
<dbReference type="InterPro" id="IPR000524">
    <property type="entry name" value="Tscrpt_reg_HTH_GntR"/>
</dbReference>
<dbReference type="Gene3D" id="1.10.10.10">
    <property type="entry name" value="Winged helix-like DNA-binding domain superfamily/Winged helix DNA-binding domain"/>
    <property type="match status" value="1"/>
</dbReference>
<dbReference type="GO" id="GO:0003677">
    <property type="term" value="F:DNA binding"/>
    <property type="evidence" value="ECO:0007669"/>
    <property type="project" value="UniProtKB-KW"/>
</dbReference>
<dbReference type="EMBL" id="JACCBM010000001">
    <property type="protein sequence ID" value="NYD69892.1"/>
    <property type="molecule type" value="Genomic_DNA"/>
</dbReference>
<dbReference type="Pfam" id="PF00392">
    <property type="entry name" value="GntR"/>
    <property type="match status" value="1"/>
</dbReference>
<dbReference type="InterPro" id="IPR008920">
    <property type="entry name" value="TF_FadR/GntR_C"/>
</dbReference>
<dbReference type="InterPro" id="IPR036390">
    <property type="entry name" value="WH_DNA-bd_sf"/>
</dbReference>
<organism evidence="5 6">
    <name type="scientific">Herbiconiux flava</name>
    <dbReference type="NCBI Taxonomy" id="881268"/>
    <lineage>
        <taxon>Bacteria</taxon>
        <taxon>Bacillati</taxon>
        <taxon>Actinomycetota</taxon>
        <taxon>Actinomycetes</taxon>
        <taxon>Micrococcales</taxon>
        <taxon>Microbacteriaceae</taxon>
        <taxon>Herbiconiux</taxon>
    </lineage>
</organism>
<keyword evidence="6" id="KW-1185">Reference proteome</keyword>
<dbReference type="GO" id="GO:0003700">
    <property type="term" value="F:DNA-binding transcription factor activity"/>
    <property type="evidence" value="ECO:0007669"/>
    <property type="project" value="InterPro"/>
</dbReference>
<evidence type="ECO:0000313" key="6">
    <source>
        <dbReference type="Proteomes" id="UP000549913"/>
    </source>
</evidence>
<dbReference type="CDD" id="cd07377">
    <property type="entry name" value="WHTH_GntR"/>
    <property type="match status" value="1"/>
</dbReference>
<evidence type="ECO:0000256" key="2">
    <source>
        <dbReference type="ARBA" id="ARBA00023125"/>
    </source>
</evidence>
<sequence>MAATTQFGPVGTTSRTSHVLEILKSAILNGQLEPGEALVEAELAGRLGVSKTPVREALKTLEGTGLVVIRPYTGAIVRVFSDDDAVAIYDMRLLLEPEAVRRSIASGADLTGAADALARASAAESGSERSMANREFHRALYRHSGNPLLLQTLDGLRDQIALISAGSWARSASWQREAEEHARILEVAQTGDSEGAARLVREHIADFARRHVVPAEHPTPEGGSA</sequence>